<reference evidence="3" key="1">
    <citation type="submission" date="2016-12" db="EMBL/GenBank/DDBJ databases">
        <title>Comparative genomics of four Isosphaeraceae planctomycetes: a common pool of plasmids and glycoside hydrolase genes.</title>
        <authorList>
            <person name="Ivanova A."/>
        </authorList>
    </citation>
    <scope>NUCLEOTIDE SEQUENCE [LARGE SCALE GENOMIC DNA]</scope>
    <source>
        <strain evidence="3">PX4</strain>
    </source>
</reference>
<feature type="compositionally biased region" description="Polar residues" evidence="1">
    <location>
        <begin position="374"/>
        <end position="391"/>
    </location>
</feature>
<dbReference type="KEGG" id="pbor:BSF38_03931"/>
<evidence type="ECO:0000313" key="3">
    <source>
        <dbReference type="Proteomes" id="UP000186309"/>
    </source>
</evidence>
<gene>
    <name evidence="2" type="ORF">BSF38_03931</name>
</gene>
<evidence type="ECO:0000313" key="2">
    <source>
        <dbReference type="EMBL" id="APW62392.1"/>
    </source>
</evidence>
<name>A0A1U7CTY9_9BACT</name>
<dbReference type="OrthoDB" id="9148007at2"/>
<feature type="region of interest" description="Disordered" evidence="1">
    <location>
        <begin position="357"/>
        <end position="391"/>
    </location>
</feature>
<dbReference type="STRING" id="1387353.BSF38_03931"/>
<protein>
    <submittedName>
        <fullName evidence="2">Uncharacterized protein</fullName>
    </submittedName>
</protein>
<keyword evidence="3" id="KW-1185">Reference proteome</keyword>
<feature type="compositionally biased region" description="Polar residues" evidence="1">
    <location>
        <begin position="236"/>
        <end position="252"/>
    </location>
</feature>
<proteinExistence type="predicted"/>
<dbReference type="AlphaFoldDB" id="A0A1U7CTY9"/>
<accession>A0A1U7CTY9</accession>
<organism evidence="2 3">
    <name type="scientific">Paludisphaera borealis</name>
    <dbReference type="NCBI Taxonomy" id="1387353"/>
    <lineage>
        <taxon>Bacteria</taxon>
        <taxon>Pseudomonadati</taxon>
        <taxon>Planctomycetota</taxon>
        <taxon>Planctomycetia</taxon>
        <taxon>Isosphaerales</taxon>
        <taxon>Isosphaeraceae</taxon>
        <taxon>Paludisphaera</taxon>
    </lineage>
</organism>
<sequence>MREALQQYVKRVQELAEHVRGNEQATKQSLVGPLLTLLGYDLTDPRECVPEYRVDFGANRSVKPIDWAFFQATRPIFFVEAKEVGKRLGSYDEQLADYFAKAPEARLGILTNGVQWRFFTDVVNPNIMDKEPFVKWDVLTDEQPPFDFLTLIQKAQYNTQLIRTFAERKRAQNLLVSELNRLLEPASEFVKLAIANIETRRISDKVVDDWKPVLSNAINEWARQRTLTAVLENPARSDNQAAAEGSESSRIETTQEELAAFEIVRRHLGPSRPVAYEDTVSYFKIHLAERYTWVMCRLYLGRKRPTVWVPLPLDQVQPMAPGFVTNSPQAGWTCITLAAASEIERLGDVLRATWDSQRAIHSKGDDGTDPDAPESQTQPNLSTAESVSQGE</sequence>
<dbReference type="RefSeq" id="WP_145952241.1">
    <property type="nucleotide sequence ID" value="NZ_CP019082.1"/>
</dbReference>
<dbReference type="EMBL" id="CP019082">
    <property type="protein sequence ID" value="APW62392.1"/>
    <property type="molecule type" value="Genomic_DNA"/>
</dbReference>
<feature type="region of interest" description="Disordered" evidence="1">
    <location>
        <begin position="233"/>
        <end position="252"/>
    </location>
</feature>
<dbReference type="Proteomes" id="UP000186309">
    <property type="component" value="Chromosome"/>
</dbReference>
<evidence type="ECO:0000256" key="1">
    <source>
        <dbReference type="SAM" id="MobiDB-lite"/>
    </source>
</evidence>